<accession>A0AAW2FJ09</accession>
<organism evidence="1 2">
    <name type="scientific">Cardiocondyla obscurior</name>
    <dbReference type="NCBI Taxonomy" id="286306"/>
    <lineage>
        <taxon>Eukaryota</taxon>
        <taxon>Metazoa</taxon>
        <taxon>Ecdysozoa</taxon>
        <taxon>Arthropoda</taxon>
        <taxon>Hexapoda</taxon>
        <taxon>Insecta</taxon>
        <taxon>Pterygota</taxon>
        <taxon>Neoptera</taxon>
        <taxon>Endopterygota</taxon>
        <taxon>Hymenoptera</taxon>
        <taxon>Apocrita</taxon>
        <taxon>Aculeata</taxon>
        <taxon>Formicoidea</taxon>
        <taxon>Formicidae</taxon>
        <taxon>Myrmicinae</taxon>
        <taxon>Cardiocondyla</taxon>
    </lineage>
</organism>
<comment type="caution">
    <text evidence="1">The sequence shown here is derived from an EMBL/GenBank/DDBJ whole genome shotgun (WGS) entry which is preliminary data.</text>
</comment>
<dbReference type="EMBL" id="JADYXP020000011">
    <property type="protein sequence ID" value="KAL0114157.1"/>
    <property type="molecule type" value="Genomic_DNA"/>
</dbReference>
<gene>
    <name evidence="1" type="ORF">PUN28_011459</name>
</gene>
<dbReference type="Proteomes" id="UP001430953">
    <property type="component" value="Unassembled WGS sequence"/>
</dbReference>
<dbReference type="AlphaFoldDB" id="A0AAW2FJ09"/>
<protein>
    <submittedName>
        <fullName evidence="1">Uncharacterized protein</fullName>
    </submittedName>
</protein>
<evidence type="ECO:0000313" key="2">
    <source>
        <dbReference type="Proteomes" id="UP001430953"/>
    </source>
</evidence>
<evidence type="ECO:0000313" key="1">
    <source>
        <dbReference type="EMBL" id="KAL0114157.1"/>
    </source>
</evidence>
<reference evidence="1 2" key="1">
    <citation type="submission" date="2023-03" db="EMBL/GenBank/DDBJ databases">
        <title>High recombination rates correlate with genetic variation in Cardiocondyla obscurior ants.</title>
        <authorList>
            <person name="Errbii M."/>
        </authorList>
    </citation>
    <scope>NUCLEOTIDE SEQUENCE [LARGE SCALE GENOMIC DNA]</scope>
    <source>
        <strain evidence="1">Alpha-2009</strain>
        <tissue evidence="1">Whole body</tissue>
    </source>
</reference>
<proteinExistence type="predicted"/>
<sequence>MTCRRSLNASAGRCEARDRSDQGDRIISAFAIECKYLALFIGSSRSLFILTLSAIVDKCVFFTFD</sequence>
<keyword evidence="2" id="KW-1185">Reference proteome</keyword>
<name>A0AAW2FJ09_9HYME</name>